<dbReference type="SUPFAM" id="SSF54373">
    <property type="entry name" value="FAD-linked reductases, C-terminal domain"/>
    <property type="match status" value="1"/>
</dbReference>
<keyword evidence="3" id="KW-0274">FAD</keyword>
<feature type="domain" description="FAD-binding" evidence="5">
    <location>
        <begin position="5"/>
        <end position="187"/>
    </location>
</feature>
<gene>
    <name evidence="7" type="ORF">MNBD_IGNAVI01-338</name>
</gene>
<dbReference type="InterPro" id="IPR059103">
    <property type="entry name" value="FixC-like_C"/>
</dbReference>
<feature type="domain" description="FixC-like C-terminal" evidence="6">
    <location>
        <begin position="367"/>
        <end position="429"/>
    </location>
</feature>
<evidence type="ECO:0000256" key="1">
    <source>
        <dbReference type="ARBA" id="ARBA00001974"/>
    </source>
</evidence>
<accession>A0A3B1C2J7</accession>
<dbReference type="InterPro" id="IPR036188">
    <property type="entry name" value="FAD/NAD-bd_sf"/>
</dbReference>
<name>A0A3B1C2J7_9ZZZZ</name>
<dbReference type="GO" id="GO:0016491">
    <property type="term" value="F:oxidoreductase activity"/>
    <property type="evidence" value="ECO:0007669"/>
    <property type="project" value="UniProtKB-KW"/>
</dbReference>
<evidence type="ECO:0000256" key="3">
    <source>
        <dbReference type="ARBA" id="ARBA00022827"/>
    </source>
</evidence>
<dbReference type="InterPro" id="IPR039651">
    <property type="entry name" value="FixC-like"/>
</dbReference>
<evidence type="ECO:0000256" key="2">
    <source>
        <dbReference type="ARBA" id="ARBA00022630"/>
    </source>
</evidence>
<dbReference type="PRINTS" id="PR00420">
    <property type="entry name" value="RNGMNOXGNASE"/>
</dbReference>
<evidence type="ECO:0000313" key="7">
    <source>
        <dbReference type="EMBL" id="VAX24409.1"/>
    </source>
</evidence>
<evidence type="ECO:0000259" key="5">
    <source>
        <dbReference type="Pfam" id="PF01494"/>
    </source>
</evidence>
<keyword evidence="2" id="KW-0285">Flavoprotein</keyword>
<dbReference type="PANTHER" id="PTHR43624:SF2">
    <property type="entry name" value="ELECTRON TRANSFER FLAVOPROTEIN-QUINONE OXIDOREDUCTASE YDIS-RELATED"/>
    <property type="match status" value="1"/>
</dbReference>
<dbReference type="Pfam" id="PF01494">
    <property type="entry name" value="FAD_binding_3"/>
    <property type="match status" value="1"/>
</dbReference>
<organism evidence="7">
    <name type="scientific">hydrothermal vent metagenome</name>
    <dbReference type="NCBI Taxonomy" id="652676"/>
    <lineage>
        <taxon>unclassified sequences</taxon>
        <taxon>metagenomes</taxon>
        <taxon>ecological metagenomes</taxon>
    </lineage>
</organism>
<keyword evidence="4" id="KW-0560">Oxidoreductase</keyword>
<dbReference type="PANTHER" id="PTHR43624">
    <property type="entry name" value="ELECTRON TRANSFER FLAVOPROTEIN-QUINONE OXIDOREDUCTASE YDIS-RELATED"/>
    <property type="match status" value="1"/>
</dbReference>
<dbReference type="InterPro" id="IPR002938">
    <property type="entry name" value="FAD-bd"/>
</dbReference>
<dbReference type="Gene3D" id="3.50.50.60">
    <property type="entry name" value="FAD/NAD(P)-binding domain"/>
    <property type="match status" value="1"/>
</dbReference>
<evidence type="ECO:0000259" key="6">
    <source>
        <dbReference type="Pfam" id="PF26311"/>
    </source>
</evidence>
<reference evidence="7" key="1">
    <citation type="submission" date="2018-06" db="EMBL/GenBank/DDBJ databases">
        <authorList>
            <person name="Zhirakovskaya E."/>
        </authorList>
    </citation>
    <scope>NUCLEOTIDE SEQUENCE</scope>
</reference>
<dbReference type="GO" id="GO:0071949">
    <property type="term" value="F:FAD binding"/>
    <property type="evidence" value="ECO:0007669"/>
    <property type="project" value="InterPro"/>
</dbReference>
<dbReference type="EMBL" id="UOGD01000273">
    <property type="protein sequence ID" value="VAX24409.1"/>
    <property type="molecule type" value="Genomic_DNA"/>
</dbReference>
<comment type="cofactor">
    <cofactor evidence="1">
        <name>FAD</name>
        <dbReference type="ChEBI" id="CHEBI:57692"/>
    </cofactor>
</comment>
<dbReference type="AlphaFoldDB" id="A0A3B1C2J7"/>
<dbReference type="Pfam" id="PF26311">
    <property type="entry name" value="ETF-QO_FixC_C"/>
    <property type="match status" value="1"/>
</dbReference>
<protein>
    <submittedName>
        <fullName evidence="7">Electron transfer flavoprotein-quinone oxidoreductase</fullName>
    </submittedName>
</protein>
<sequence length="431" mass="47511">MSNLKYDVIVVGAGPAGLSAATVLAKAGVKVVVIERGQFAGSKNVMGGIFYSDCMKGIVDDFPGKAPVERHIIDQRIWLLDENSFVGFNHKNELFNQKPYNCHTVFRAKFDSWFAKQATNAGALIITRTVAKEAIIENNRVVGIKTGRPDGDIKADCVIIADGVNSLLAKSLGFRNEFKRETVALAVKEVIGLDEKIINERFNVKSNEGVAIEITGNFFNGEAMAFIYTNKKSISLGVGMVIEDLVKNKINPNDLMESFKAHPSVAPLIEGGETKEYLAHLIPEGGYKNMPKLVGNGVMIVGDAAMMVDAIHREGSNLAVTSGKLAAETYIETAKTGDFSEKSLKLYIEKLNDSFVMKDLKKYKDVPSLLQHNKRLLQQYPKILNNAAFEILKVDGIAKNDKEKLVWKNMKNQIGIGNLIKDLFKLWRNVG</sequence>
<evidence type="ECO:0000256" key="4">
    <source>
        <dbReference type="ARBA" id="ARBA00023002"/>
    </source>
</evidence>
<dbReference type="SUPFAM" id="SSF51905">
    <property type="entry name" value="FAD/NAD(P)-binding domain"/>
    <property type="match status" value="1"/>
</dbReference>
<proteinExistence type="predicted"/>